<evidence type="ECO:0000256" key="1">
    <source>
        <dbReference type="SAM" id="SignalP"/>
    </source>
</evidence>
<dbReference type="EMBL" id="UGYK01000002">
    <property type="protein sequence ID" value="SUI39893.1"/>
    <property type="molecule type" value="Genomic_DNA"/>
</dbReference>
<feature type="chain" id="PRO_5016573931" evidence="1">
    <location>
        <begin position="26"/>
        <end position="136"/>
    </location>
</feature>
<gene>
    <name evidence="2" type="ORF">NCTC10211_00483</name>
</gene>
<dbReference type="AlphaFoldDB" id="A0A379Y2H5"/>
<organism evidence="2 3">
    <name type="scientific">Serratia marcescens</name>
    <dbReference type="NCBI Taxonomy" id="615"/>
    <lineage>
        <taxon>Bacteria</taxon>
        <taxon>Pseudomonadati</taxon>
        <taxon>Pseudomonadota</taxon>
        <taxon>Gammaproteobacteria</taxon>
        <taxon>Enterobacterales</taxon>
        <taxon>Yersiniaceae</taxon>
        <taxon>Serratia</taxon>
    </lineage>
</organism>
<reference evidence="2 3" key="1">
    <citation type="submission" date="2018-06" db="EMBL/GenBank/DDBJ databases">
        <authorList>
            <consortium name="Pathogen Informatics"/>
            <person name="Doyle S."/>
        </authorList>
    </citation>
    <scope>NUCLEOTIDE SEQUENCE [LARGE SCALE GENOMIC DNA]</scope>
    <source>
        <strain evidence="2 3">NCTC10211</strain>
    </source>
</reference>
<sequence>MKRIGLLIAALAAFHATASSPQAWAESERAMRAACLKASGLKNARVEGEIIHYGDDVGYSALFYRRALPAAVYEKPAGQGAVFISARHAEGGGAGGGGEQRVCSTLMFDEINKNITHRDNNGLYEQEYKIHRQPLL</sequence>
<accession>A0A379Y2H5</accession>
<evidence type="ECO:0000313" key="3">
    <source>
        <dbReference type="Proteomes" id="UP000254765"/>
    </source>
</evidence>
<dbReference type="Proteomes" id="UP000254765">
    <property type="component" value="Unassembled WGS sequence"/>
</dbReference>
<feature type="signal peptide" evidence="1">
    <location>
        <begin position="1"/>
        <end position="25"/>
    </location>
</feature>
<evidence type="ECO:0000313" key="2">
    <source>
        <dbReference type="EMBL" id="SUI39893.1"/>
    </source>
</evidence>
<proteinExistence type="predicted"/>
<protein>
    <submittedName>
        <fullName evidence="2">Uncharacterized protein</fullName>
    </submittedName>
</protein>
<name>A0A379Y2H5_SERMA</name>
<keyword evidence="1" id="KW-0732">Signal</keyword>